<evidence type="ECO:0000256" key="1">
    <source>
        <dbReference type="ARBA" id="ARBA00022481"/>
    </source>
</evidence>
<dbReference type="GeneID" id="115957196"/>
<dbReference type="OrthoDB" id="1110082at2759"/>
<evidence type="ECO:0000256" key="4">
    <source>
        <dbReference type="ARBA" id="ARBA00023289"/>
    </source>
</evidence>
<dbReference type="EnsemblPlants" id="QL08p061688:mrna">
    <property type="protein sequence ID" value="QL08p061688:mrna"/>
    <property type="gene ID" value="QL08p061688"/>
</dbReference>
<dbReference type="OMA" id="PNYHERT"/>
<evidence type="ECO:0000313" key="7">
    <source>
        <dbReference type="Proteomes" id="UP000594261"/>
    </source>
</evidence>
<dbReference type="InParanoid" id="A0A7N2R9V1"/>
<dbReference type="InterPro" id="IPR036163">
    <property type="entry name" value="HMA_dom_sf"/>
</dbReference>
<reference evidence="6" key="2">
    <citation type="submission" date="2021-01" db="UniProtKB">
        <authorList>
            <consortium name="EnsemblPlants"/>
        </authorList>
    </citation>
    <scope>IDENTIFICATION</scope>
</reference>
<dbReference type="Gramene" id="QL08p061688:mrna">
    <property type="protein sequence ID" value="QL08p061688:mrna"/>
    <property type="gene ID" value="QL08p061688"/>
</dbReference>
<proteinExistence type="inferred from homology"/>
<keyword evidence="2" id="KW-0479">Metal-binding</keyword>
<evidence type="ECO:0000256" key="2">
    <source>
        <dbReference type="ARBA" id="ARBA00022723"/>
    </source>
</evidence>
<dbReference type="RefSeq" id="XP_030931266.1">
    <property type="nucleotide sequence ID" value="XM_031075406.1"/>
</dbReference>
<dbReference type="SUPFAM" id="SSF55008">
    <property type="entry name" value="HMA, heavy metal-associated domain"/>
    <property type="match status" value="1"/>
</dbReference>
<sequence>MAIPGYMSCSLKVDTKAPEWHKTLIKVLKSVRGLSYDVDVAEGVARICGKVDPKVLLKKLRKAGKKAELIEVHSDDDPYTYRNSDMNMMMYNYDHGYESYHDYPSCNYQNYGRVEPLPLHQYPYYPSNYHEPRYYGSRIEPSRYEPWAQHPYYLQYEPPAQCFPQPPSPMKIHPFYDPDYSCSIM</sequence>
<dbReference type="GO" id="GO:0046872">
    <property type="term" value="F:metal ion binding"/>
    <property type="evidence" value="ECO:0007669"/>
    <property type="project" value="UniProtKB-KW"/>
</dbReference>
<evidence type="ECO:0000313" key="6">
    <source>
        <dbReference type="EnsemblPlants" id="QL08p061688:mrna"/>
    </source>
</evidence>
<evidence type="ECO:0008006" key="8">
    <source>
        <dbReference type="Google" id="ProtNLM"/>
    </source>
</evidence>
<dbReference type="PANTHER" id="PTHR45868">
    <property type="entry name" value="HEAVY METAL-ASSOCIATED ISOPRENYLATED PLANT PROTEIN 33-RELATED"/>
    <property type="match status" value="1"/>
</dbReference>
<organism evidence="6 7">
    <name type="scientific">Quercus lobata</name>
    <name type="common">Valley oak</name>
    <dbReference type="NCBI Taxonomy" id="97700"/>
    <lineage>
        <taxon>Eukaryota</taxon>
        <taxon>Viridiplantae</taxon>
        <taxon>Streptophyta</taxon>
        <taxon>Embryophyta</taxon>
        <taxon>Tracheophyta</taxon>
        <taxon>Spermatophyta</taxon>
        <taxon>Magnoliopsida</taxon>
        <taxon>eudicotyledons</taxon>
        <taxon>Gunneridae</taxon>
        <taxon>Pentapetalae</taxon>
        <taxon>rosids</taxon>
        <taxon>fabids</taxon>
        <taxon>Fagales</taxon>
        <taxon>Fagaceae</taxon>
        <taxon>Quercus</taxon>
    </lineage>
</organism>
<dbReference type="Gene3D" id="3.30.70.100">
    <property type="match status" value="1"/>
</dbReference>
<accession>A0A7N2R9V1</accession>
<keyword evidence="7" id="KW-1185">Reference proteome</keyword>
<keyword evidence="3" id="KW-0449">Lipoprotein</keyword>
<keyword evidence="1" id="KW-0488">Methylation</keyword>
<dbReference type="KEGG" id="qlo:115957196"/>
<dbReference type="PANTHER" id="PTHR45868:SF22">
    <property type="entry name" value="METAL ION-BINDING PROTEIN"/>
    <property type="match status" value="1"/>
</dbReference>
<dbReference type="AlphaFoldDB" id="A0A7N2R9V1"/>
<keyword evidence="4" id="KW-0636">Prenylation</keyword>
<name>A0A7N2R9V1_QUELO</name>
<dbReference type="EMBL" id="LRBV02000008">
    <property type="status" value="NOT_ANNOTATED_CDS"/>
    <property type="molecule type" value="Genomic_DNA"/>
</dbReference>
<dbReference type="Proteomes" id="UP000594261">
    <property type="component" value="Chromosome 8"/>
</dbReference>
<gene>
    <name evidence="6" type="primary">LOC115957196</name>
</gene>
<evidence type="ECO:0000256" key="3">
    <source>
        <dbReference type="ARBA" id="ARBA00023288"/>
    </source>
</evidence>
<reference evidence="6 7" key="1">
    <citation type="journal article" date="2016" name="G3 (Bethesda)">
        <title>First Draft Assembly and Annotation of the Genome of a California Endemic Oak Quercus lobata Nee (Fagaceae).</title>
        <authorList>
            <person name="Sork V.L."/>
            <person name="Fitz-Gibbon S.T."/>
            <person name="Puiu D."/>
            <person name="Crepeau M."/>
            <person name="Gugger P.F."/>
            <person name="Sherman R."/>
            <person name="Stevens K."/>
            <person name="Langley C.H."/>
            <person name="Pellegrini M."/>
            <person name="Salzberg S.L."/>
        </authorList>
    </citation>
    <scope>NUCLEOTIDE SEQUENCE [LARGE SCALE GENOMIC DNA]</scope>
    <source>
        <strain evidence="6 7">cv. SW786</strain>
    </source>
</reference>
<comment type="similarity">
    <text evidence="5">Belongs to the HIPP family.</text>
</comment>
<protein>
    <recommendedName>
        <fullName evidence="8">HMA domain-containing protein</fullName>
    </recommendedName>
</protein>
<evidence type="ECO:0000256" key="5">
    <source>
        <dbReference type="ARBA" id="ARBA00024045"/>
    </source>
</evidence>